<proteinExistence type="inferred from homology"/>
<accession>A0A0K1PM38</accession>
<evidence type="ECO:0000259" key="3">
    <source>
        <dbReference type="Pfam" id="PF00263"/>
    </source>
</evidence>
<reference evidence="5 6" key="1">
    <citation type="submission" date="2015-08" db="EMBL/GenBank/DDBJ databases">
        <authorList>
            <person name="Babu N.S."/>
            <person name="Beckwith C.J."/>
            <person name="Beseler K.G."/>
            <person name="Brison A."/>
            <person name="Carone J.V."/>
            <person name="Caskin T.P."/>
            <person name="Diamond M."/>
            <person name="Durham M.E."/>
            <person name="Foxe J.M."/>
            <person name="Go M."/>
            <person name="Henderson B.A."/>
            <person name="Jones I.B."/>
            <person name="McGettigan J.A."/>
            <person name="Micheletti S.J."/>
            <person name="Nasrallah M.E."/>
            <person name="Ortiz D."/>
            <person name="Piller C.R."/>
            <person name="Privatt S.R."/>
            <person name="Schneider S.L."/>
            <person name="Sharp S."/>
            <person name="Smith T.C."/>
            <person name="Stanton J.D."/>
            <person name="Ullery H.E."/>
            <person name="Wilson R.J."/>
            <person name="Serrano M.G."/>
            <person name="Buck G."/>
            <person name="Lee V."/>
            <person name="Wang Y."/>
            <person name="Carvalho R."/>
            <person name="Voegtly L."/>
            <person name="Shi R."/>
            <person name="Duckworth R."/>
            <person name="Johnson A."/>
            <person name="Loviza R."/>
            <person name="Walstead R."/>
            <person name="Shah Z."/>
            <person name="Kiflezghi M."/>
            <person name="Wade K."/>
            <person name="Ball S.L."/>
            <person name="Bradley K.W."/>
            <person name="Asai D.J."/>
            <person name="Bowman C.A."/>
            <person name="Russell D.A."/>
            <person name="Pope W.H."/>
            <person name="Jacobs-Sera D."/>
            <person name="Hendrix R.W."/>
            <person name="Hatfull G.F."/>
        </authorList>
    </citation>
    <scope>NUCLEOTIDE SEQUENCE [LARGE SCALE GENOMIC DNA]</scope>
    <source>
        <strain evidence="5 6">DSM 27648</strain>
    </source>
</reference>
<feature type="signal peptide" evidence="2">
    <location>
        <begin position="1"/>
        <end position="29"/>
    </location>
</feature>
<dbReference type="InterPro" id="IPR050810">
    <property type="entry name" value="Bact_Secretion_Sys_Channel"/>
</dbReference>
<evidence type="ECO:0000256" key="2">
    <source>
        <dbReference type="SAM" id="SignalP"/>
    </source>
</evidence>
<sequence>MKRHALVLRTLLALGACAPVFTFAAQASAQRGVHEEISLAVGETKTLPAGGVKEYSEGVKGIVDVVPTPDGRTFVLTGRKPGTTTLLLIKNDGSQTTFDISVASRNPAVVEAEIMKLAEPFSGVKVRRVGSRIFVEGTVATEADFKRISQIVSAYGGQVESLVTVGVGERKLLIRLDFYFVQYEKTSGYNVGVGWPGSIGQTAAGAPAFQSQYTFDFITRTTTAANASIVNQPLPRLDIASHHGWAKVLKQSSVITANGSEATFQNGGESNFLQTVGLAVGLVSVKFGTNVTVLPRYDSTTRDVEIKLGADVSDLTTSSTSGGPPGRTTTKLETQVTLKLGQALILSGIKTATQRRAVSGLPGLSEIPVLGILFGSHSQEKQETEGAVFIVPSVVDTVPKSAVELINNAMTTYKEFSGEMQNLDVYPKTPPSAK</sequence>
<keyword evidence="6" id="KW-1185">Reference proteome</keyword>
<dbReference type="PANTHER" id="PTHR30332">
    <property type="entry name" value="PROBABLE GENERAL SECRETION PATHWAY PROTEIN D"/>
    <property type="match status" value="1"/>
</dbReference>
<keyword evidence="2" id="KW-0732">Signal</keyword>
<evidence type="ECO:0000313" key="6">
    <source>
        <dbReference type="Proteomes" id="UP000064967"/>
    </source>
</evidence>
<dbReference type="InterPro" id="IPR032789">
    <property type="entry name" value="T2SS-T3SS_pil_N"/>
</dbReference>
<dbReference type="GO" id="GO:0015627">
    <property type="term" value="C:type II protein secretion system complex"/>
    <property type="evidence" value="ECO:0007669"/>
    <property type="project" value="TreeGrafter"/>
</dbReference>
<feature type="domain" description="Type II/III secretion system secretin-like" evidence="3">
    <location>
        <begin position="243"/>
        <end position="396"/>
    </location>
</feature>
<evidence type="ECO:0000259" key="4">
    <source>
        <dbReference type="Pfam" id="PF13629"/>
    </source>
</evidence>
<organism evidence="5 6">
    <name type="scientific">Labilithrix luteola</name>
    <dbReference type="NCBI Taxonomy" id="1391654"/>
    <lineage>
        <taxon>Bacteria</taxon>
        <taxon>Pseudomonadati</taxon>
        <taxon>Myxococcota</taxon>
        <taxon>Polyangia</taxon>
        <taxon>Polyangiales</taxon>
        <taxon>Labilitrichaceae</taxon>
        <taxon>Labilithrix</taxon>
    </lineage>
</organism>
<feature type="chain" id="PRO_5005465945" evidence="2">
    <location>
        <begin position="30"/>
        <end position="434"/>
    </location>
</feature>
<dbReference type="Pfam" id="PF00263">
    <property type="entry name" value="Secretin"/>
    <property type="match status" value="1"/>
</dbReference>
<gene>
    <name evidence="5" type="ORF">AKJ09_01125</name>
</gene>
<evidence type="ECO:0000313" key="5">
    <source>
        <dbReference type="EMBL" id="AKU94461.1"/>
    </source>
</evidence>
<dbReference type="OrthoDB" id="9775455at2"/>
<dbReference type="PANTHER" id="PTHR30332:SF17">
    <property type="entry name" value="TYPE IV PILIATION SYSTEM PROTEIN DR_0774-RELATED"/>
    <property type="match status" value="1"/>
</dbReference>
<dbReference type="KEGG" id="llu:AKJ09_01125"/>
<dbReference type="RefSeq" id="WP_146646054.1">
    <property type="nucleotide sequence ID" value="NZ_CP012333.1"/>
</dbReference>
<comment type="similarity">
    <text evidence="1">Belongs to the bacterial secretin family.</text>
</comment>
<feature type="domain" description="Pilus formation protein N-terminal" evidence="4">
    <location>
        <begin position="35"/>
        <end position="102"/>
    </location>
</feature>
<dbReference type="Proteomes" id="UP000064967">
    <property type="component" value="Chromosome"/>
</dbReference>
<dbReference type="AlphaFoldDB" id="A0A0K1PM38"/>
<evidence type="ECO:0000256" key="1">
    <source>
        <dbReference type="RuleBase" id="RU004003"/>
    </source>
</evidence>
<dbReference type="InterPro" id="IPR004846">
    <property type="entry name" value="T2SS/T3SS_dom"/>
</dbReference>
<dbReference type="Pfam" id="PF13629">
    <property type="entry name" value="T2SS-T3SS_pil_N"/>
    <property type="match status" value="1"/>
</dbReference>
<dbReference type="STRING" id="1391654.AKJ09_01125"/>
<name>A0A0K1PM38_9BACT</name>
<protein>
    <submittedName>
        <fullName evidence="5">Type IV pilus biogenesis protein PilQ</fullName>
    </submittedName>
</protein>
<dbReference type="EMBL" id="CP012333">
    <property type="protein sequence ID" value="AKU94461.1"/>
    <property type="molecule type" value="Genomic_DNA"/>
</dbReference>
<dbReference type="GO" id="GO:0009306">
    <property type="term" value="P:protein secretion"/>
    <property type="evidence" value="ECO:0007669"/>
    <property type="project" value="InterPro"/>
</dbReference>